<dbReference type="PANTHER" id="PTHR40037">
    <property type="entry name" value="PHOSPHOESTERASE YJCG-RELATED"/>
    <property type="match status" value="1"/>
</dbReference>
<dbReference type="InterPro" id="IPR050580">
    <property type="entry name" value="2H_phosphoesterase_YjcG-like"/>
</dbReference>
<dbReference type="GO" id="GO:0016874">
    <property type="term" value="F:ligase activity"/>
    <property type="evidence" value="ECO:0007669"/>
    <property type="project" value="UniProtKB-KW"/>
</dbReference>
<keyword evidence="1" id="KW-0436">Ligase</keyword>
<evidence type="ECO:0000313" key="2">
    <source>
        <dbReference type="Proteomes" id="UP000035265"/>
    </source>
</evidence>
<gene>
    <name evidence="1" type="ORF">FB00_14185</name>
</gene>
<sequence>MNLPERGPDQVRIGIAIEVPEPFATQLQDARARFGDPLARSIPPHVTLLGPTVLDPAELDAARAHLTAVAATAAPFRVHLRGSATFRPISPVVFIQVVEGIAECEHLESTIRTGPLAQDLRFNYHPHVTVAHEVPDAALDAAFDEMATYEARFEVAGFSLYEHGDDGVWRPEQVFPLTADAGTATAS</sequence>
<name>A0A0H2L1N7_9MICO</name>
<dbReference type="EMBL" id="JNBQ01000020">
    <property type="protein sequence ID" value="KLN34102.1"/>
    <property type="molecule type" value="Genomic_DNA"/>
</dbReference>
<dbReference type="STRING" id="264251.FB00_14185"/>
<organism evidence="1 2">
    <name type="scientific">Cellulosimicrobium funkei</name>
    <dbReference type="NCBI Taxonomy" id="264251"/>
    <lineage>
        <taxon>Bacteria</taxon>
        <taxon>Bacillati</taxon>
        <taxon>Actinomycetota</taxon>
        <taxon>Actinomycetes</taxon>
        <taxon>Micrococcales</taxon>
        <taxon>Promicromonosporaceae</taxon>
        <taxon>Cellulosimicrobium</taxon>
    </lineage>
</organism>
<comment type="caution">
    <text evidence="1">The sequence shown here is derived from an EMBL/GenBank/DDBJ whole genome shotgun (WGS) entry which is preliminary data.</text>
</comment>
<dbReference type="Pfam" id="PF13563">
    <property type="entry name" value="2_5_RNA_ligase2"/>
    <property type="match status" value="1"/>
</dbReference>
<dbReference type="InterPro" id="IPR009097">
    <property type="entry name" value="Cyclic_Pdiesterase"/>
</dbReference>
<dbReference type="Proteomes" id="UP000035265">
    <property type="component" value="Unassembled WGS sequence"/>
</dbReference>
<accession>A0A0H2L1N7</accession>
<proteinExistence type="predicted"/>
<dbReference type="SUPFAM" id="SSF55144">
    <property type="entry name" value="LigT-like"/>
    <property type="match status" value="1"/>
</dbReference>
<dbReference type="Gene3D" id="3.90.1140.10">
    <property type="entry name" value="Cyclic phosphodiesterase"/>
    <property type="match status" value="1"/>
</dbReference>
<protein>
    <submittedName>
        <fullName evidence="1">2'-5' RNA ligase</fullName>
    </submittedName>
</protein>
<evidence type="ECO:0000313" key="1">
    <source>
        <dbReference type="EMBL" id="KLN34102.1"/>
    </source>
</evidence>
<reference evidence="1 2" key="1">
    <citation type="submission" date="2014-05" db="EMBL/GenBank/DDBJ databases">
        <title>Cellulosimicrobium funkei U11 genome.</title>
        <authorList>
            <person name="Hu C."/>
            <person name="Gong Y."/>
            <person name="Wan W."/>
            <person name="Jiang M."/>
        </authorList>
    </citation>
    <scope>NUCLEOTIDE SEQUENCE [LARGE SCALE GENOMIC DNA]</scope>
    <source>
        <strain evidence="1 2">U11</strain>
    </source>
</reference>
<dbReference type="PATRIC" id="fig|264251.5.peg.2891"/>
<dbReference type="PANTHER" id="PTHR40037:SF1">
    <property type="entry name" value="PHOSPHOESTERASE SAOUHSC_00951-RELATED"/>
    <property type="match status" value="1"/>
</dbReference>
<dbReference type="AlphaFoldDB" id="A0A0H2L1N7"/>
<keyword evidence="2" id="KW-1185">Reference proteome</keyword>
<dbReference type="RefSeq" id="WP_047233512.1">
    <property type="nucleotide sequence ID" value="NZ_JNBQ01000020.1"/>
</dbReference>